<dbReference type="SUPFAM" id="SSF103481">
    <property type="entry name" value="Multidrug resistance efflux transporter EmrE"/>
    <property type="match status" value="1"/>
</dbReference>
<dbReference type="PIRSF" id="PIRSF005799">
    <property type="entry name" value="UDP-gal_transpt"/>
    <property type="match status" value="1"/>
</dbReference>
<feature type="transmembrane region" description="Helical" evidence="5">
    <location>
        <begin position="218"/>
        <end position="237"/>
    </location>
</feature>
<feature type="transmembrane region" description="Helical" evidence="5">
    <location>
        <begin position="7"/>
        <end position="26"/>
    </location>
</feature>
<dbReference type="Pfam" id="PF04142">
    <property type="entry name" value="Nuc_sug_transp"/>
    <property type="match status" value="1"/>
</dbReference>
<evidence type="ECO:0000313" key="6">
    <source>
        <dbReference type="EMBL" id="ORX49292.1"/>
    </source>
</evidence>
<feature type="transmembrane region" description="Helical" evidence="5">
    <location>
        <begin position="278"/>
        <end position="295"/>
    </location>
</feature>
<dbReference type="AlphaFoldDB" id="A0A1Y1V9M3"/>
<gene>
    <name evidence="6" type="ORF">BCR36DRAFT_397890</name>
</gene>
<comment type="caution">
    <text evidence="6">The sequence shown here is derived from an EMBL/GenBank/DDBJ whole genome shotgun (WGS) entry which is preliminary data.</text>
</comment>
<evidence type="ECO:0000256" key="4">
    <source>
        <dbReference type="ARBA" id="ARBA00023136"/>
    </source>
</evidence>
<dbReference type="GO" id="GO:0000139">
    <property type="term" value="C:Golgi membrane"/>
    <property type="evidence" value="ECO:0007669"/>
    <property type="project" value="InterPro"/>
</dbReference>
<name>A0A1Y1V9M3_9FUNG</name>
<evidence type="ECO:0000256" key="3">
    <source>
        <dbReference type="ARBA" id="ARBA00022989"/>
    </source>
</evidence>
<keyword evidence="2 5" id="KW-0812">Transmembrane</keyword>
<feature type="transmembrane region" description="Helical" evidence="5">
    <location>
        <begin position="301"/>
        <end position="318"/>
    </location>
</feature>
<keyword evidence="3 5" id="KW-1133">Transmembrane helix</keyword>
<comment type="subcellular location">
    <subcellularLocation>
        <location evidence="1">Membrane</location>
        <topology evidence="1">Multi-pass membrane protein</topology>
    </subcellularLocation>
</comment>
<keyword evidence="6" id="KW-0762">Sugar transport</keyword>
<dbReference type="EMBL" id="MCFH01000024">
    <property type="protein sequence ID" value="ORX49292.1"/>
    <property type="molecule type" value="Genomic_DNA"/>
</dbReference>
<feature type="transmembrane region" description="Helical" evidence="5">
    <location>
        <begin position="178"/>
        <end position="198"/>
    </location>
</feature>
<evidence type="ECO:0000256" key="2">
    <source>
        <dbReference type="ARBA" id="ARBA00022692"/>
    </source>
</evidence>
<accession>A0A1Y1V9M3</accession>
<keyword evidence="4 5" id="KW-0472">Membrane</keyword>
<sequence length="319" mass="35778">MGVNLKWISLFVLVIQNSLLVFVMRYSKTLPDKYLSSTAVVCSELLKLITSMIIHVYYRIKETKPPEKYSFKMLLSELFGKESDCIKIMVPAVLYLIQNNLQYFSASKLDAATFQITYQMKLIMTAFFSVLVLKRKLFKHQWLSIVLLAAGIALVQFPTGDNKTSVAAENGNEMFDKLLGLLSVFIACLSSGFAGVYFEKILKNSKVTLWARNVQLSLFSVIPGFFIGCLLLDGSTIAERGFFGGYTRWTVLTISCQAFGGIIVAIVVKYADNILKGFANSISIILSCVVSYFLFDFHVTLLFNIGCCLVMFSTYLYGK</sequence>
<evidence type="ECO:0000313" key="7">
    <source>
        <dbReference type="Proteomes" id="UP000193719"/>
    </source>
</evidence>
<dbReference type="Proteomes" id="UP000193719">
    <property type="component" value="Unassembled WGS sequence"/>
</dbReference>
<feature type="transmembrane region" description="Helical" evidence="5">
    <location>
        <begin position="140"/>
        <end position="158"/>
    </location>
</feature>
<protein>
    <submittedName>
        <fullName evidence="6">Nucleotide-sugar transporter</fullName>
    </submittedName>
</protein>
<feature type="transmembrane region" description="Helical" evidence="5">
    <location>
        <begin position="116"/>
        <end position="133"/>
    </location>
</feature>
<keyword evidence="6" id="KW-0813">Transport</keyword>
<evidence type="ECO:0000256" key="1">
    <source>
        <dbReference type="ARBA" id="ARBA00004141"/>
    </source>
</evidence>
<organism evidence="6 7">
    <name type="scientific">Piromyces finnis</name>
    <dbReference type="NCBI Taxonomy" id="1754191"/>
    <lineage>
        <taxon>Eukaryota</taxon>
        <taxon>Fungi</taxon>
        <taxon>Fungi incertae sedis</taxon>
        <taxon>Chytridiomycota</taxon>
        <taxon>Chytridiomycota incertae sedis</taxon>
        <taxon>Neocallimastigomycetes</taxon>
        <taxon>Neocallimastigales</taxon>
        <taxon>Neocallimastigaceae</taxon>
        <taxon>Piromyces</taxon>
    </lineage>
</organism>
<reference evidence="6 7" key="2">
    <citation type="submission" date="2016-08" db="EMBL/GenBank/DDBJ databases">
        <title>Pervasive Adenine N6-methylation of Active Genes in Fungi.</title>
        <authorList>
            <consortium name="DOE Joint Genome Institute"/>
            <person name="Mondo S.J."/>
            <person name="Dannebaum R.O."/>
            <person name="Kuo R.C."/>
            <person name="Labutti K."/>
            <person name="Haridas S."/>
            <person name="Kuo A."/>
            <person name="Salamov A."/>
            <person name="Ahrendt S.R."/>
            <person name="Lipzen A."/>
            <person name="Sullivan W."/>
            <person name="Andreopoulos W.B."/>
            <person name="Clum A."/>
            <person name="Lindquist E."/>
            <person name="Daum C."/>
            <person name="Ramamoorthy G.K."/>
            <person name="Gryganskyi A."/>
            <person name="Culley D."/>
            <person name="Magnuson J.K."/>
            <person name="James T.Y."/>
            <person name="O'Malley M.A."/>
            <person name="Stajich J.E."/>
            <person name="Spatafora J.W."/>
            <person name="Visel A."/>
            <person name="Grigoriev I.V."/>
        </authorList>
    </citation>
    <scope>NUCLEOTIDE SEQUENCE [LARGE SCALE GENOMIC DNA]</scope>
    <source>
        <strain evidence="7">finn</strain>
    </source>
</reference>
<dbReference type="GO" id="GO:0015165">
    <property type="term" value="F:pyrimidine nucleotide-sugar transmembrane transporter activity"/>
    <property type="evidence" value="ECO:0007669"/>
    <property type="project" value="InterPro"/>
</dbReference>
<reference evidence="6 7" key="1">
    <citation type="submission" date="2016-08" db="EMBL/GenBank/DDBJ databases">
        <title>Genomes of anaerobic fungi encode conserved fungal cellulosomes for biomass hydrolysis.</title>
        <authorList>
            <consortium name="DOE Joint Genome Institute"/>
            <person name="Haitjema C.H."/>
            <person name="Gilmore S.P."/>
            <person name="Henske J.K."/>
            <person name="Solomon K.V."/>
            <person name="De Groot R."/>
            <person name="Kuo A."/>
            <person name="Mondo S.J."/>
            <person name="Salamov A.A."/>
            <person name="Labutti K."/>
            <person name="Zhao Z."/>
            <person name="Chiniquy J."/>
            <person name="Barry K."/>
            <person name="Brewer H.M."/>
            <person name="Purvine S.O."/>
            <person name="Wright A.T."/>
            <person name="Boxma B."/>
            <person name="Van Alen T."/>
            <person name="Hackstein J.H."/>
            <person name="Baker S.E."/>
            <person name="Grigoriev I.V."/>
            <person name="O'Malley M.A."/>
        </authorList>
    </citation>
    <scope>NUCLEOTIDE SEQUENCE [LARGE SCALE GENOMIC DNA]</scope>
    <source>
        <strain evidence="7">finn</strain>
    </source>
</reference>
<feature type="transmembrane region" description="Helical" evidence="5">
    <location>
        <begin position="249"/>
        <end position="271"/>
    </location>
</feature>
<dbReference type="NCBIfam" id="TIGR00803">
    <property type="entry name" value="nst"/>
    <property type="match status" value="1"/>
</dbReference>
<keyword evidence="7" id="KW-1185">Reference proteome</keyword>
<dbReference type="InterPro" id="IPR007271">
    <property type="entry name" value="Nuc_sug_transpt"/>
</dbReference>
<evidence type="ECO:0000256" key="5">
    <source>
        <dbReference type="SAM" id="Phobius"/>
    </source>
</evidence>
<dbReference type="PANTHER" id="PTHR10231">
    <property type="entry name" value="NUCLEOTIDE-SUGAR TRANSMEMBRANE TRANSPORTER"/>
    <property type="match status" value="1"/>
</dbReference>
<dbReference type="OrthoDB" id="408493at2759"/>
<dbReference type="InterPro" id="IPR037185">
    <property type="entry name" value="EmrE-like"/>
</dbReference>
<dbReference type="STRING" id="1754191.A0A1Y1V9M3"/>
<proteinExistence type="predicted"/>